<keyword evidence="1" id="KW-0812">Transmembrane</keyword>
<feature type="transmembrane region" description="Helical" evidence="1">
    <location>
        <begin position="89"/>
        <end position="107"/>
    </location>
</feature>
<reference evidence="3" key="1">
    <citation type="journal article" date="2021" name="PeerJ">
        <title>Extensive microbial diversity within the chicken gut microbiome revealed by metagenomics and culture.</title>
        <authorList>
            <person name="Gilroy R."/>
            <person name="Ravi A."/>
            <person name="Getino M."/>
            <person name="Pursley I."/>
            <person name="Horton D.L."/>
            <person name="Alikhan N.F."/>
            <person name="Baker D."/>
            <person name="Gharbi K."/>
            <person name="Hall N."/>
            <person name="Watson M."/>
            <person name="Adriaenssens E.M."/>
            <person name="Foster-Nyarko E."/>
            <person name="Jarju S."/>
            <person name="Secka A."/>
            <person name="Antonio M."/>
            <person name="Oren A."/>
            <person name="Chaudhuri R.R."/>
            <person name="La Ragione R."/>
            <person name="Hildebrand F."/>
            <person name="Pallen M.J."/>
        </authorList>
    </citation>
    <scope>NUCLEOTIDE SEQUENCE</scope>
    <source>
        <strain evidence="3">CHK183-1962</strain>
    </source>
</reference>
<protein>
    <submittedName>
        <fullName evidence="3">Phosphatase PAP2 family protein</fullName>
    </submittedName>
</protein>
<dbReference type="Proteomes" id="UP000886890">
    <property type="component" value="Unassembled WGS sequence"/>
</dbReference>
<gene>
    <name evidence="3" type="ORF">H9734_09760</name>
</gene>
<feature type="transmembrane region" description="Helical" evidence="1">
    <location>
        <begin position="54"/>
        <end position="77"/>
    </location>
</feature>
<keyword evidence="1" id="KW-1133">Transmembrane helix</keyword>
<dbReference type="AlphaFoldDB" id="A0A9D2BJN1"/>
<dbReference type="GO" id="GO:0016020">
    <property type="term" value="C:membrane"/>
    <property type="evidence" value="ECO:0007669"/>
    <property type="project" value="UniProtKB-SubCell"/>
</dbReference>
<feature type="transmembrane region" description="Helical" evidence="1">
    <location>
        <begin position="15"/>
        <end position="34"/>
    </location>
</feature>
<proteinExistence type="predicted"/>
<comment type="caution">
    <text evidence="3">The sequence shown here is derived from an EMBL/GenBank/DDBJ whole genome shotgun (WGS) entry which is preliminary data.</text>
</comment>
<accession>A0A9D2BJN1</accession>
<sequence>MRKRKIRLDALMPRYSYFAVVFALLFNTVVYTGARAIAGGWHHYRIETAADRMIPFFAPSAAVYLGCYLFWAVNYILIARQSKEEVCRFFAADFLSRLVCLFFFLAFPTTNVRPELEPDGFWNQVMLWVYSVDAADNLFPSIHCLVSWFCYIGIRGREDLPVWYRRFSCVMALLVCASTLTTKQHVLVDVAGGILLAELCLRAGRCPSVSGTYRKILDGVNDRLFARFVP</sequence>
<dbReference type="InterPro" id="IPR026841">
    <property type="entry name" value="Aur1/Ipt1"/>
</dbReference>
<reference evidence="3" key="2">
    <citation type="submission" date="2021-04" db="EMBL/GenBank/DDBJ databases">
        <authorList>
            <person name="Gilroy R."/>
        </authorList>
    </citation>
    <scope>NUCLEOTIDE SEQUENCE</scope>
    <source>
        <strain evidence="3">CHK183-1962</strain>
    </source>
</reference>
<evidence type="ECO:0000256" key="1">
    <source>
        <dbReference type="SAM" id="Phobius"/>
    </source>
</evidence>
<organism evidence="3 4">
    <name type="scientific">Candidatus Fusicatenibacter merdavium</name>
    <dbReference type="NCBI Taxonomy" id="2838600"/>
    <lineage>
        <taxon>Bacteria</taxon>
        <taxon>Bacillati</taxon>
        <taxon>Bacillota</taxon>
        <taxon>Clostridia</taxon>
        <taxon>Lachnospirales</taxon>
        <taxon>Lachnospiraceae</taxon>
        <taxon>Fusicatenibacter</taxon>
    </lineage>
</organism>
<evidence type="ECO:0000313" key="3">
    <source>
        <dbReference type="EMBL" id="HIX77862.1"/>
    </source>
</evidence>
<name>A0A9D2BJN1_9FIRM</name>
<dbReference type="Pfam" id="PF14378">
    <property type="entry name" value="PAP2_3"/>
    <property type="match status" value="1"/>
</dbReference>
<evidence type="ECO:0000313" key="4">
    <source>
        <dbReference type="Proteomes" id="UP000886890"/>
    </source>
</evidence>
<feature type="domain" description="Inositolphosphotransferase Aur1/Ipt1" evidence="2">
    <location>
        <begin position="61"/>
        <end position="198"/>
    </location>
</feature>
<dbReference type="EMBL" id="DXEK01000161">
    <property type="protein sequence ID" value="HIX77862.1"/>
    <property type="molecule type" value="Genomic_DNA"/>
</dbReference>
<keyword evidence="1" id="KW-0472">Membrane</keyword>
<evidence type="ECO:0000259" key="2">
    <source>
        <dbReference type="Pfam" id="PF14378"/>
    </source>
</evidence>